<dbReference type="InterPro" id="IPR011646">
    <property type="entry name" value="KAP_P-loop"/>
</dbReference>
<protein>
    <recommendedName>
        <fullName evidence="1">KAP NTPase domain-containing protein</fullName>
    </recommendedName>
</protein>
<evidence type="ECO:0000313" key="3">
    <source>
        <dbReference type="Proteomes" id="UP000605970"/>
    </source>
</evidence>
<proteinExistence type="predicted"/>
<feature type="domain" description="KAP NTPase" evidence="1">
    <location>
        <begin position="36"/>
        <end position="112"/>
    </location>
</feature>
<dbReference type="GO" id="GO:0019887">
    <property type="term" value="F:protein kinase regulator activity"/>
    <property type="evidence" value="ECO:0007669"/>
    <property type="project" value="TreeGrafter"/>
</dbReference>
<name>A0A8S9ZT53_9BILA</name>
<organism evidence="2 3">
    <name type="scientific">Meloidogyne graminicola</name>
    <dbReference type="NCBI Taxonomy" id="189291"/>
    <lineage>
        <taxon>Eukaryota</taxon>
        <taxon>Metazoa</taxon>
        <taxon>Ecdysozoa</taxon>
        <taxon>Nematoda</taxon>
        <taxon>Chromadorea</taxon>
        <taxon>Rhabditida</taxon>
        <taxon>Tylenchina</taxon>
        <taxon>Tylenchomorpha</taxon>
        <taxon>Tylenchoidea</taxon>
        <taxon>Meloidogynidae</taxon>
        <taxon>Meloidogyninae</taxon>
        <taxon>Meloidogyne</taxon>
    </lineage>
</organism>
<dbReference type="PANTHER" id="PTHR24116">
    <property type="entry name" value="KINASE D-INTERACTING SUBSTRATE OF 220 KDA"/>
    <property type="match status" value="1"/>
</dbReference>
<gene>
    <name evidence="2" type="ORF">Mgra_00004228</name>
</gene>
<dbReference type="GO" id="GO:0030165">
    <property type="term" value="F:PDZ domain binding"/>
    <property type="evidence" value="ECO:0007669"/>
    <property type="project" value="TreeGrafter"/>
</dbReference>
<accession>A0A8S9ZT53</accession>
<dbReference type="InterPro" id="IPR052771">
    <property type="entry name" value="Neurotrophin_sig_adaptor"/>
</dbReference>
<dbReference type="Proteomes" id="UP000605970">
    <property type="component" value="Unassembled WGS sequence"/>
</dbReference>
<evidence type="ECO:0000259" key="1">
    <source>
        <dbReference type="Pfam" id="PF07693"/>
    </source>
</evidence>
<comment type="caution">
    <text evidence="2">The sequence shown here is derived from an EMBL/GenBank/DDBJ whole genome shotgun (WGS) entry which is preliminary data.</text>
</comment>
<keyword evidence="3" id="KW-1185">Reference proteome</keyword>
<sequence length="121" mass="13919">METTTPQRSRDPGIVRREQNGVPKHRIARIINRIHLQPFERMLQKLQKEVDLLVSLVTTLDAFINSQTRLVIMVDGLDSCEQNKMDQLLDAFNLFFCSRQNAPFVVLLAYTPTVKNIAPKL</sequence>
<reference evidence="2" key="1">
    <citation type="journal article" date="2020" name="Ecol. Evol.">
        <title>Genome structure and content of the rice root-knot nematode (Meloidogyne graminicola).</title>
        <authorList>
            <person name="Phan N.T."/>
            <person name="Danchin E.G.J."/>
            <person name="Klopp C."/>
            <person name="Perfus-Barbeoch L."/>
            <person name="Kozlowski D.K."/>
            <person name="Koutsovoulos G.D."/>
            <person name="Lopez-Roques C."/>
            <person name="Bouchez O."/>
            <person name="Zahm M."/>
            <person name="Besnard G."/>
            <person name="Bellafiore S."/>
        </authorList>
    </citation>
    <scope>NUCLEOTIDE SEQUENCE</scope>
    <source>
        <strain evidence="2">VN-18</strain>
    </source>
</reference>
<dbReference type="EMBL" id="JABEBT010000030">
    <property type="protein sequence ID" value="KAF7636439.1"/>
    <property type="molecule type" value="Genomic_DNA"/>
</dbReference>
<dbReference type="Pfam" id="PF07693">
    <property type="entry name" value="KAP_NTPase"/>
    <property type="match status" value="1"/>
</dbReference>
<dbReference type="AlphaFoldDB" id="A0A8S9ZT53"/>
<evidence type="ECO:0000313" key="2">
    <source>
        <dbReference type="EMBL" id="KAF7636439.1"/>
    </source>
</evidence>
<dbReference type="PANTHER" id="PTHR24116:SF0">
    <property type="entry name" value="KINASE D-INTERACTING SUBSTRATE OF 220 KDA"/>
    <property type="match status" value="1"/>
</dbReference>
<dbReference type="OrthoDB" id="5861214at2759"/>